<dbReference type="RefSeq" id="WP_089862395.1">
    <property type="nucleotide sequence ID" value="NZ_FOTI01000042.1"/>
</dbReference>
<name>A0A1I4LNJ7_9FIRM</name>
<keyword evidence="5" id="KW-0998">Cell outer membrane</keyword>
<dbReference type="AlphaFoldDB" id="A0A1I4LNJ7"/>
<protein>
    <submittedName>
        <fullName evidence="8">Outer membrane efflux protein</fullName>
    </submittedName>
</protein>
<evidence type="ECO:0000313" key="8">
    <source>
        <dbReference type="EMBL" id="SFL92481.1"/>
    </source>
</evidence>
<dbReference type="GO" id="GO:0015562">
    <property type="term" value="F:efflux transmembrane transporter activity"/>
    <property type="evidence" value="ECO:0007669"/>
    <property type="project" value="InterPro"/>
</dbReference>
<evidence type="ECO:0000313" key="9">
    <source>
        <dbReference type="Proteomes" id="UP000199006"/>
    </source>
</evidence>
<dbReference type="InterPro" id="IPR051906">
    <property type="entry name" value="TolC-like"/>
</dbReference>
<organism evidence="8 9">
    <name type="scientific">Halanaerobium salsuginis</name>
    <dbReference type="NCBI Taxonomy" id="29563"/>
    <lineage>
        <taxon>Bacteria</taxon>
        <taxon>Bacillati</taxon>
        <taxon>Bacillota</taxon>
        <taxon>Clostridia</taxon>
        <taxon>Halanaerobiales</taxon>
        <taxon>Halanaerobiaceae</taxon>
        <taxon>Halanaerobium</taxon>
    </lineage>
</organism>
<feature type="signal peptide" evidence="7">
    <location>
        <begin position="1"/>
        <end position="23"/>
    </location>
</feature>
<keyword evidence="6" id="KW-0175">Coiled coil</keyword>
<evidence type="ECO:0000256" key="3">
    <source>
        <dbReference type="ARBA" id="ARBA00022692"/>
    </source>
</evidence>
<evidence type="ECO:0000256" key="7">
    <source>
        <dbReference type="SAM" id="SignalP"/>
    </source>
</evidence>
<dbReference type="PANTHER" id="PTHR30026:SF20">
    <property type="entry name" value="OUTER MEMBRANE PROTEIN TOLC"/>
    <property type="match status" value="1"/>
</dbReference>
<evidence type="ECO:0000256" key="5">
    <source>
        <dbReference type="ARBA" id="ARBA00023237"/>
    </source>
</evidence>
<dbReference type="STRING" id="29563.SAMN02983006_02369"/>
<dbReference type="EMBL" id="FOTI01000042">
    <property type="protein sequence ID" value="SFL92481.1"/>
    <property type="molecule type" value="Genomic_DNA"/>
</dbReference>
<accession>A0A1I4LNJ7</accession>
<feature type="coiled-coil region" evidence="6">
    <location>
        <begin position="120"/>
        <end position="171"/>
    </location>
</feature>
<feature type="chain" id="PRO_5011641773" evidence="7">
    <location>
        <begin position="24"/>
        <end position="352"/>
    </location>
</feature>
<dbReference type="Gene3D" id="1.20.1600.10">
    <property type="entry name" value="Outer membrane efflux proteins (OEP)"/>
    <property type="match status" value="2"/>
</dbReference>
<comment type="subcellular location">
    <subcellularLocation>
        <location evidence="1">Cell outer membrane</location>
    </subcellularLocation>
</comment>
<dbReference type="SUPFAM" id="SSF56954">
    <property type="entry name" value="Outer membrane efflux proteins (OEP)"/>
    <property type="match status" value="1"/>
</dbReference>
<evidence type="ECO:0000256" key="6">
    <source>
        <dbReference type="SAM" id="Coils"/>
    </source>
</evidence>
<evidence type="ECO:0000256" key="1">
    <source>
        <dbReference type="ARBA" id="ARBA00004442"/>
    </source>
</evidence>
<dbReference type="GO" id="GO:0015288">
    <property type="term" value="F:porin activity"/>
    <property type="evidence" value="ECO:0007669"/>
    <property type="project" value="TreeGrafter"/>
</dbReference>
<feature type="coiled-coil region" evidence="6">
    <location>
        <begin position="208"/>
        <end position="298"/>
    </location>
</feature>
<dbReference type="GO" id="GO:1990281">
    <property type="term" value="C:efflux pump complex"/>
    <property type="evidence" value="ECO:0007669"/>
    <property type="project" value="TreeGrafter"/>
</dbReference>
<proteinExistence type="predicted"/>
<evidence type="ECO:0000256" key="4">
    <source>
        <dbReference type="ARBA" id="ARBA00023136"/>
    </source>
</evidence>
<sequence length="352" mass="40710">MSVKRISFICLLLILSFNQLTSAAPVKLNLKAAIAMAETNNDELAAARLLLSQSELELKKAKAANSLNQHLAIEITAKINYLTAQKNFSNSRADIIKDIIAQYLDILIVKKEIHAQQLTVKAEKRLYEEYQQRFKLAEINRIDLLDQQNIYRDAEINLQILKDDYQQKLLNFKNSLNISSAKKLQLAEIEQLKKWEITENEALKTAFANNFQLQIANLEIKQAELSKKLQKIDQAAIEQQLAQIKLKQKQLNLKQLQDQLKSDVKASYLNLKQKENLITLEKERLDKIEQEFKFVQREYELGSSSKTEALQYEAAYYQQLFTWQNSLLNYCLQAEELADLIKIEPVVIDYAD</sequence>
<dbReference type="PANTHER" id="PTHR30026">
    <property type="entry name" value="OUTER MEMBRANE PROTEIN TOLC"/>
    <property type="match status" value="1"/>
</dbReference>
<evidence type="ECO:0000256" key="2">
    <source>
        <dbReference type="ARBA" id="ARBA00022452"/>
    </source>
</evidence>
<dbReference type="Proteomes" id="UP000199006">
    <property type="component" value="Unassembled WGS sequence"/>
</dbReference>
<dbReference type="GO" id="GO:0009279">
    <property type="term" value="C:cell outer membrane"/>
    <property type="evidence" value="ECO:0007669"/>
    <property type="project" value="UniProtKB-SubCell"/>
</dbReference>
<keyword evidence="2" id="KW-1134">Transmembrane beta strand</keyword>
<reference evidence="8 9" key="1">
    <citation type="submission" date="2016-10" db="EMBL/GenBank/DDBJ databases">
        <authorList>
            <person name="de Groot N.N."/>
        </authorList>
    </citation>
    <scope>NUCLEOTIDE SEQUENCE [LARGE SCALE GENOMIC DNA]</scope>
    <source>
        <strain evidence="8 9">ATCC 51327</strain>
    </source>
</reference>
<keyword evidence="4" id="KW-0472">Membrane</keyword>
<keyword evidence="9" id="KW-1185">Reference proteome</keyword>
<gene>
    <name evidence="8" type="ORF">SAMN02983006_02369</name>
</gene>
<keyword evidence="3" id="KW-0812">Transmembrane</keyword>
<keyword evidence="7" id="KW-0732">Signal</keyword>